<dbReference type="PIRSF" id="PIRSF001549">
    <property type="entry name" value="His-tRNA_synth"/>
    <property type="match status" value="1"/>
</dbReference>
<dbReference type="InterPro" id="IPR041715">
    <property type="entry name" value="HisRS-like_core"/>
</dbReference>
<dbReference type="EC" id="6.1.1.21" evidence="11"/>
<evidence type="ECO:0000256" key="10">
    <source>
        <dbReference type="ARBA" id="ARBA00047639"/>
    </source>
</evidence>
<accession>A0A0A8E2V8</accession>
<dbReference type="Gene3D" id="3.30.930.10">
    <property type="entry name" value="Bira Bifunctional Protein, Domain 2"/>
    <property type="match status" value="1"/>
</dbReference>
<evidence type="ECO:0000256" key="9">
    <source>
        <dbReference type="ARBA" id="ARBA00023146"/>
    </source>
</evidence>
<feature type="binding site" evidence="12">
    <location>
        <begin position="82"/>
        <end position="84"/>
    </location>
    <ligand>
        <name>L-histidine</name>
        <dbReference type="ChEBI" id="CHEBI:57595"/>
    </ligand>
</feature>
<comment type="catalytic activity">
    <reaction evidence="10 11">
        <text>tRNA(His) + L-histidine + ATP = L-histidyl-tRNA(His) + AMP + diphosphate + H(+)</text>
        <dbReference type="Rhea" id="RHEA:17313"/>
        <dbReference type="Rhea" id="RHEA-COMP:9665"/>
        <dbReference type="Rhea" id="RHEA-COMP:9689"/>
        <dbReference type="ChEBI" id="CHEBI:15378"/>
        <dbReference type="ChEBI" id="CHEBI:30616"/>
        <dbReference type="ChEBI" id="CHEBI:33019"/>
        <dbReference type="ChEBI" id="CHEBI:57595"/>
        <dbReference type="ChEBI" id="CHEBI:78442"/>
        <dbReference type="ChEBI" id="CHEBI:78527"/>
        <dbReference type="ChEBI" id="CHEBI:456215"/>
        <dbReference type="EC" id="6.1.1.21"/>
    </reaction>
</comment>
<keyword evidence="7 11" id="KW-0067">ATP-binding</keyword>
<dbReference type="PANTHER" id="PTHR43707:SF1">
    <property type="entry name" value="HISTIDINE--TRNA LIGASE, MITOCHONDRIAL-RELATED"/>
    <property type="match status" value="1"/>
</dbReference>
<dbReference type="EMBL" id="CP010427">
    <property type="protein sequence ID" value="AJC48294.1"/>
    <property type="molecule type" value="Genomic_DNA"/>
</dbReference>
<dbReference type="InterPro" id="IPR004516">
    <property type="entry name" value="HisRS/HisZ"/>
</dbReference>
<dbReference type="InterPro" id="IPR006195">
    <property type="entry name" value="aa-tRNA-synth_II"/>
</dbReference>
<evidence type="ECO:0000256" key="8">
    <source>
        <dbReference type="ARBA" id="ARBA00022917"/>
    </source>
</evidence>
<dbReference type="SUPFAM" id="SSF55681">
    <property type="entry name" value="Class II aaRS and biotin synthetases"/>
    <property type="match status" value="1"/>
</dbReference>
<dbReference type="InterPro" id="IPR036621">
    <property type="entry name" value="Anticodon-bd_dom_sf"/>
</dbReference>
<dbReference type="OrthoDB" id="9800814at2"/>
<sequence>MSEFTIIRGFNDILPTDSYKWQYLELQIKQILDQYNYTETRLPILERSELFHRSVGETSDIVSKETYDFTDRSGDSLTLRPEGTAGCVRMVLENNLINRGQTQKLWYCGPMFRYERPQKGRYRQFYQLGVEAYGFDGIAIDLEVISIAWNLFKKLGLAEYITLELNSLGSSLDRQKYTKALLDYLKPFHDQLDTDSIKRLDKNPLRILDSKVFATQKILENAPKLMDFIEAELLERFQQTCQYVESLGIKYTVNKNLVRGLDYYSGLVFEWTTDNLGAQSAVCAGGRYDKLIEDLGGQSSGAIGFAIGIERLLLLLETLGKLPSQNSVCDIFFVLEKESLCKTLALVDYIRYELNGLKFDMDLKFGSFKSQFKKADKSGAKVAVIIGSEELEKRQVLIKYLQKDRPQQRVEFEGIINFLEKIDNEII</sequence>
<dbReference type="RefSeq" id="WP_039123131.1">
    <property type="nucleotide sequence ID" value="NZ_CP010427.1"/>
</dbReference>
<keyword evidence="6 11" id="KW-0547">Nucleotide-binding</keyword>
<dbReference type="HAMAP" id="MF_00127">
    <property type="entry name" value="His_tRNA_synth"/>
    <property type="match status" value="1"/>
</dbReference>
<dbReference type="KEGG" id="fgu:SD28_00750"/>
<dbReference type="FunFam" id="3.30.930.10:FF:000005">
    <property type="entry name" value="Histidine--tRNA ligase"/>
    <property type="match status" value="1"/>
</dbReference>
<dbReference type="SUPFAM" id="SSF52954">
    <property type="entry name" value="Class II aaRS ABD-related"/>
    <property type="match status" value="1"/>
</dbReference>
<dbReference type="InterPro" id="IPR045864">
    <property type="entry name" value="aa-tRNA-synth_II/BPL/LPL"/>
</dbReference>
<evidence type="ECO:0000256" key="7">
    <source>
        <dbReference type="ARBA" id="ARBA00022840"/>
    </source>
</evidence>
<feature type="binding site" evidence="12">
    <location>
        <position position="127"/>
    </location>
    <ligand>
        <name>L-histidine</name>
        <dbReference type="ChEBI" id="CHEBI:57595"/>
    </ligand>
</feature>
<feature type="binding site" evidence="12">
    <location>
        <begin position="263"/>
        <end position="264"/>
    </location>
    <ligand>
        <name>L-histidine</name>
        <dbReference type="ChEBI" id="CHEBI:57595"/>
    </ligand>
</feature>
<dbReference type="NCBIfam" id="TIGR00442">
    <property type="entry name" value="hisS"/>
    <property type="match status" value="1"/>
</dbReference>
<evidence type="ECO:0000256" key="12">
    <source>
        <dbReference type="PIRSR" id="PIRSR001549-1"/>
    </source>
</evidence>
<keyword evidence="4 11" id="KW-0963">Cytoplasm</keyword>
<feature type="binding site" evidence="12">
    <location>
        <position position="259"/>
    </location>
    <ligand>
        <name>L-histidine</name>
        <dbReference type="ChEBI" id="CHEBI:57595"/>
    </ligand>
</feature>
<dbReference type="PROSITE" id="PS50862">
    <property type="entry name" value="AA_TRNA_LIGASE_II"/>
    <property type="match status" value="1"/>
</dbReference>
<dbReference type="GO" id="GO:0005737">
    <property type="term" value="C:cytoplasm"/>
    <property type="evidence" value="ECO:0007669"/>
    <property type="project" value="UniProtKB-SubCell"/>
</dbReference>
<keyword evidence="8 11" id="KW-0648">Protein biosynthesis</keyword>
<keyword evidence="5 11" id="KW-0436">Ligase</keyword>
<dbReference type="AlphaFoldDB" id="A0A0A8E2V8"/>
<dbReference type="STRING" id="594679.SD28_00750"/>
<evidence type="ECO:0000256" key="5">
    <source>
        <dbReference type="ARBA" id="ARBA00022598"/>
    </source>
</evidence>
<feature type="binding site" evidence="12">
    <location>
        <position position="131"/>
    </location>
    <ligand>
        <name>L-histidine</name>
        <dbReference type="ChEBI" id="CHEBI:57595"/>
    </ligand>
</feature>
<feature type="domain" description="Aminoacyl-transfer RNA synthetases class-II family profile" evidence="13">
    <location>
        <begin position="24"/>
        <end position="316"/>
    </location>
</feature>
<reference evidence="14 15" key="1">
    <citation type="submission" date="2014-12" db="EMBL/GenBank/DDBJ databases">
        <title>Complete genome sequence of Francisella guanzhouensis strain 08HL01032 isolated from air-conditioning system in China.</title>
        <authorList>
            <person name="Svensson D."/>
            <person name="Ohrman C."/>
            <person name="Backman S."/>
            <person name="Karlsson E."/>
            <person name="Nilsson E."/>
            <person name="Bystrom M."/>
            <person name="Larkeryd A."/>
            <person name="Stenberg P."/>
            <person name="Scholtz H.C."/>
            <person name="Forsman M."/>
            <person name="Sjodin A."/>
        </authorList>
    </citation>
    <scope>NUCLEOTIDE SEQUENCE [LARGE SCALE GENOMIC DNA]</scope>
    <source>
        <strain evidence="14 15">08HL01032</strain>
    </source>
</reference>
<dbReference type="Proteomes" id="UP000031104">
    <property type="component" value="Chromosome"/>
</dbReference>
<keyword evidence="15" id="KW-1185">Reference proteome</keyword>
<dbReference type="CDD" id="cd00773">
    <property type="entry name" value="HisRS-like_core"/>
    <property type="match status" value="1"/>
</dbReference>
<evidence type="ECO:0000256" key="4">
    <source>
        <dbReference type="ARBA" id="ARBA00022490"/>
    </source>
</evidence>
<dbReference type="GO" id="GO:0005524">
    <property type="term" value="F:ATP binding"/>
    <property type="evidence" value="ECO:0007669"/>
    <property type="project" value="UniProtKB-UniRule"/>
</dbReference>
<organism evidence="14 15">
    <name type="scientific">Allofrancisella guangzhouensis</name>
    <dbReference type="NCBI Taxonomy" id="594679"/>
    <lineage>
        <taxon>Bacteria</taxon>
        <taxon>Pseudomonadati</taxon>
        <taxon>Pseudomonadota</taxon>
        <taxon>Gammaproteobacteria</taxon>
        <taxon>Thiotrichales</taxon>
        <taxon>Francisellaceae</taxon>
        <taxon>Allofrancisella</taxon>
    </lineage>
</organism>
<dbReference type="Pfam" id="PF03129">
    <property type="entry name" value="HGTP_anticodon"/>
    <property type="match status" value="1"/>
</dbReference>
<comment type="similarity">
    <text evidence="2 11">Belongs to the class-II aminoacyl-tRNA synthetase family.</text>
</comment>
<dbReference type="GO" id="GO:0006427">
    <property type="term" value="P:histidyl-tRNA aminoacylation"/>
    <property type="evidence" value="ECO:0007669"/>
    <property type="project" value="UniProtKB-UniRule"/>
</dbReference>
<comment type="subunit">
    <text evidence="3 11">Homodimer.</text>
</comment>
<feature type="binding site" evidence="12">
    <location>
        <position position="113"/>
    </location>
    <ligand>
        <name>L-histidine</name>
        <dbReference type="ChEBI" id="CHEBI:57595"/>
    </ligand>
</feature>
<keyword evidence="9 11" id="KW-0030">Aminoacyl-tRNA synthetase</keyword>
<evidence type="ECO:0000313" key="15">
    <source>
        <dbReference type="Proteomes" id="UP000031104"/>
    </source>
</evidence>
<evidence type="ECO:0000256" key="1">
    <source>
        <dbReference type="ARBA" id="ARBA00004496"/>
    </source>
</evidence>
<evidence type="ECO:0000256" key="2">
    <source>
        <dbReference type="ARBA" id="ARBA00008226"/>
    </source>
</evidence>
<evidence type="ECO:0000256" key="6">
    <source>
        <dbReference type="ARBA" id="ARBA00022741"/>
    </source>
</evidence>
<evidence type="ECO:0000259" key="13">
    <source>
        <dbReference type="PROSITE" id="PS50862"/>
    </source>
</evidence>
<evidence type="ECO:0000256" key="3">
    <source>
        <dbReference type="ARBA" id="ARBA00011738"/>
    </source>
</evidence>
<dbReference type="PANTHER" id="PTHR43707">
    <property type="entry name" value="HISTIDYL-TRNA SYNTHETASE"/>
    <property type="match status" value="1"/>
</dbReference>
<proteinExistence type="inferred from homology"/>
<dbReference type="HOGENOM" id="CLU_025113_1_1_6"/>
<evidence type="ECO:0000256" key="11">
    <source>
        <dbReference type="HAMAP-Rule" id="MF_00127"/>
    </source>
</evidence>
<evidence type="ECO:0000313" key="14">
    <source>
        <dbReference type="EMBL" id="AJC48294.1"/>
    </source>
</evidence>
<dbReference type="Gene3D" id="3.40.50.800">
    <property type="entry name" value="Anticodon-binding domain"/>
    <property type="match status" value="1"/>
</dbReference>
<name>A0A0A8E2V8_9GAMM</name>
<gene>
    <name evidence="11 14" type="primary">hisS</name>
    <name evidence="14" type="ORF">SD28_00750</name>
</gene>
<dbReference type="InterPro" id="IPR004154">
    <property type="entry name" value="Anticodon-bd"/>
</dbReference>
<comment type="subcellular location">
    <subcellularLocation>
        <location evidence="1 11">Cytoplasm</location>
    </subcellularLocation>
</comment>
<dbReference type="InterPro" id="IPR015807">
    <property type="entry name" value="His-tRNA-ligase"/>
</dbReference>
<dbReference type="Pfam" id="PF13393">
    <property type="entry name" value="tRNA-synt_His"/>
    <property type="match status" value="1"/>
</dbReference>
<dbReference type="GO" id="GO:0004821">
    <property type="term" value="F:histidine-tRNA ligase activity"/>
    <property type="evidence" value="ECO:0007669"/>
    <property type="project" value="UniProtKB-UniRule"/>
</dbReference>
<protein>
    <recommendedName>
        <fullName evidence="11">Histidine--tRNA ligase</fullName>
        <ecNumber evidence="11">6.1.1.21</ecNumber>
    </recommendedName>
    <alternativeName>
        <fullName evidence="11">Histidyl-tRNA synthetase</fullName>
        <shortName evidence="11">HisRS</shortName>
    </alternativeName>
</protein>